<protein>
    <submittedName>
        <fullName evidence="1">Uncharacterized protein</fullName>
    </submittedName>
</protein>
<proteinExistence type="predicted"/>
<sequence>MMSNSSKSPSSIPRPSWDKNTMIKYAHEYKLYPDKGVSLDFIETLSCYCYLINNLSVEQITKSYPEIPSVLNEIQKQPQICADETVSNLLSECFLSFILSDSDQPVQWAAEQLRKIDDPKKQNVSNFGCTKNQLISLIQRNPKQYVKSLNNDVLIPLALSKPDPVLLTYLVQEMEDRNIEVSNNLYFDVDLSILSPKLFIKYFFNFIDSPTMKTASQVFDGFKKRPPLHLLCIKEILFYSKTENTIESERKIINCEKKVENDTFEKKKIHFGSGNIQRALEMIGKRIISNLPLNFPLSVFYHPAISEFVNEIDRAGGNANNAEEESIREAINAIGIEPIPFLIPLLLEFPPWLILIKSIDADYHSKIMEVMNTILPDHNAGN</sequence>
<dbReference type="GeneID" id="94841464"/>
<evidence type="ECO:0000313" key="1">
    <source>
        <dbReference type="EMBL" id="OHT03255.1"/>
    </source>
</evidence>
<keyword evidence="2" id="KW-1185">Reference proteome</keyword>
<gene>
    <name evidence="1" type="ORF">TRFO_29389</name>
</gene>
<name>A0A1J4JVU6_9EUKA</name>
<dbReference type="EMBL" id="MLAK01000834">
    <property type="protein sequence ID" value="OHT03255.1"/>
    <property type="molecule type" value="Genomic_DNA"/>
</dbReference>
<dbReference type="Proteomes" id="UP000179807">
    <property type="component" value="Unassembled WGS sequence"/>
</dbReference>
<dbReference type="RefSeq" id="XP_068356391.1">
    <property type="nucleotide sequence ID" value="XM_068506760.1"/>
</dbReference>
<evidence type="ECO:0000313" key="2">
    <source>
        <dbReference type="Proteomes" id="UP000179807"/>
    </source>
</evidence>
<reference evidence="1" key="1">
    <citation type="submission" date="2016-10" db="EMBL/GenBank/DDBJ databases">
        <authorList>
            <person name="Benchimol M."/>
            <person name="Almeida L.G."/>
            <person name="Vasconcelos A.T."/>
            <person name="Perreira-Neves A."/>
            <person name="Rosa I.A."/>
            <person name="Tasca T."/>
            <person name="Bogo M.R."/>
            <person name="de Souza W."/>
        </authorList>
    </citation>
    <scope>NUCLEOTIDE SEQUENCE [LARGE SCALE GENOMIC DNA]</scope>
    <source>
        <strain evidence="1">K</strain>
    </source>
</reference>
<comment type="caution">
    <text evidence="1">The sequence shown here is derived from an EMBL/GenBank/DDBJ whole genome shotgun (WGS) entry which is preliminary data.</text>
</comment>
<organism evidence="1 2">
    <name type="scientific">Tritrichomonas foetus</name>
    <dbReference type="NCBI Taxonomy" id="1144522"/>
    <lineage>
        <taxon>Eukaryota</taxon>
        <taxon>Metamonada</taxon>
        <taxon>Parabasalia</taxon>
        <taxon>Tritrichomonadida</taxon>
        <taxon>Tritrichomonadidae</taxon>
        <taxon>Tritrichomonas</taxon>
    </lineage>
</organism>
<dbReference type="AlphaFoldDB" id="A0A1J4JVU6"/>
<accession>A0A1J4JVU6</accession>
<dbReference type="VEuPathDB" id="TrichDB:TRFO_29389"/>